<evidence type="ECO:0000256" key="2">
    <source>
        <dbReference type="SAM" id="Phobius"/>
    </source>
</evidence>
<feature type="transmembrane region" description="Helical" evidence="2">
    <location>
        <begin position="178"/>
        <end position="195"/>
    </location>
</feature>
<gene>
    <name evidence="3" type="ORF">NXF25_009954</name>
</gene>
<dbReference type="AlphaFoldDB" id="A0AAW1BJ86"/>
<dbReference type="EMBL" id="JAOTOJ010000004">
    <property type="protein sequence ID" value="KAK9401598.1"/>
    <property type="molecule type" value="Genomic_DNA"/>
</dbReference>
<keyword evidence="4" id="KW-1185">Reference proteome</keyword>
<evidence type="ECO:0000313" key="4">
    <source>
        <dbReference type="Proteomes" id="UP001474421"/>
    </source>
</evidence>
<dbReference type="PANTHER" id="PTHR28474:SF1">
    <property type="entry name" value="TRANSMEMBRANE PROTEIN 72"/>
    <property type="match status" value="1"/>
</dbReference>
<feature type="transmembrane region" description="Helical" evidence="2">
    <location>
        <begin position="92"/>
        <end position="116"/>
    </location>
</feature>
<sequence length="329" mass="35375">MGAASSAAEPGEAALGGPPAEGLLRPWGLRATLAGGGAGVPLAGDGRGRNSRPPPGAACGAALRNGDWRDHLRSSAGLPRMKQTVIWSVLEYVCRLLGVSTGAVLLGVGIDTLLHGQSKSLALYLLSVLRRSSHCSWMAVSLWEVAYFASLLLISCFVPRRGSAMHTCWLRAKRRGAFQKFLAYALLSIACFLSPVHVWQVVLPGTQLILTSLAYFLLSKQQKEDTGNGPPEQSSDPHDEAVDEMAEDRSRETSSFHRKFGSLAGRLRSFFQACQRPKAFMASSCLVSRKKPAGLEEQVEEMALPLGEEPEGLAKESTSETTLILSPQM</sequence>
<organism evidence="3 4">
    <name type="scientific">Crotalus adamanteus</name>
    <name type="common">Eastern diamondback rattlesnake</name>
    <dbReference type="NCBI Taxonomy" id="8729"/>
    <lineage>
        <taxon>Eukaryota</taxon>
        <taxon>Metazoa</taxon>
        <taxon>Chordata</taxon>
        <taxon>Craniata</taxon>
        <taxon>Vertebrata</taxon>
        <taxon>Euteleostomi</taxon>
        <taxon>Lepidosauria</taxon>
        <taxon>Squamata</taxon>
        <taxon>Bifurcata</taxon>
        <taxon>Unidentata</taxon>
        <taxon>Episquamata</taxon>
        <taxon>Toxicofera</taxon>
        <taxon>Serpentes</taxon>
        <taxon>Colubroidea</taxon>
        <taxon>Viperidae</taxon>
        <taxon>Crotalinae</taxon>
        <taxon>Crotalus</taxon>
    </lineage>
</organism>
<evidence type="ECO:0000256" key="1">
    <source>
        <dbReference type="SAM" id="MobiDB-lite"/>
    </source>
</evidence>
<keyword evidence="2" id="KW-0472">Membrane</keyword>
<keyword evidence="2 3" id="KW-0812">Transmembrane</keyword>
<feature type="region of interest" description="Disordered" evidence="1">
    <location>
        <begin position="306"/>
        <end position="329"/>
    </location>
</feature>
<accession>A0AAW1BJ86</accession>
<protein>
    <submittedName>
        <fullName evidence="3">Transmembrane protein 72</fullName>
    </submittedName>
</protein>
<name>A0AAW1BJ86_CROAD</name>
<feature type="region of interest" description="Disordered" evidence="1">
    <location>
        <begin position="223"/>
        <end position="254"/>
    </location>
</feature>
<feature type="compositionally biased region" description="Polar residues" evidence="1">
    <location>
        <begin position="319"/>
        <end position="329"/>
    </location>
</feature>
<evidence type="ECO:0000313" key="3">
    <source>
        <dbReference type="EMBL" id="KAK9401598.1"/>
    </source>
</evidence>
<dbReference type="Proteomes" id="UP001474421">
    <property type="component" value="Unassembled WGS sequence"/>
</dbReference>
<dbReference type="InterPro" id="IPR032055">
    <property type="entry name" value="TMEM72"/>
</dbReference>
<feature type="transmembrane region" description="Helical" evidence="2">
    <location>
        <begin position="136"/>
        <end position="158"/>
    </location>
</feature>
<reference evidence="3 4" key="1">
    <citation type="journal article" date="2024" name="Proc. Natl. Acad. Sci. U.S.A.">
        <title>The genetic regulatory architecture and epigenomic basis for age-related changes in rattlesnake venom.</title>
        <authorList>
            <person name="Hogan M.P."/>
            <person name="Holding M.L."/>
            <person name="Nystrom G.S."/>
            <person name="Colston T.J."/>
            <person name="Bartlett D.A."/>
            <person name="Mason A.J."/>
            <person name="Ellsworth S.A."/>
            <person name="Rautsaw R.M."/>
            <person name="Lawrence K.C."/>
            <person name="Strickland J.L."/>
            <person name="He B."/>
            <person name="Fraser P."/>
            <person name="Margres M.J."/>
            <person name="Gilbert D.M."/>
            <person name="Gibbs H.L."/>
            <person name="Parkinson C.L."/>
            <person name="Rokyta D.R."/>
        </authorList>
    </citation>
    <scope>NUCLEOTIDE SEQUENCE [LARGE SCALE GENOMIC DNA]</scope>
    <source>
        <strain evidence="3">DRR0105</strain>
    </source>
</reference>
<dbReference type="Pfam" id="PF16054">
    <property type="entry name" value="TMEM72"/>
    <property type="match status" value="1"/>
</dbReference>
<keyword evidence="2" id="KW-1133">Transmembrane helix</keyword>
<dbReference type="PANTHER" id="PTHR28474">
    <property type="entry name" value="TRANSMEMBRANE PROTEIN 72"/>
    <property type="match status" value="1"/>
</dbReference>
<comment type="caution">
    <text evidence="3">The sequence shown here is derived from an EMBL/GenBank/DDBJ whole genome shotgun (WGS) entry which is preliminary data.</text>
</comment>
<proteinExistence type="predicted"/>